<dbReference type="Pfam" id="PF07853">
    <property type="entry name" value="DUF1648"/>
    <property type="match status" value="1"/>
</dbReference>
<dbReference type="EMBL" id="FOVD01000005">
    <property type="protein sequence ID" value="SFN59450.1"/>
    <property type="molecule type" value="Genomic_DNA"/>
</dbReference>
<evidence type="ECO:0000313" key="4">
    <source>
        <dbReference type="Proteomes" id="UP000198769"/>
    </source>
</evidence>
<evidence type="ECO:0000313" key="3">
    <source>
        <dbReference type="EMBL" id="SFN59450.1"/>
    </source>
</evidence>
<feature type="transmembrane region" description="Helical" evidence="1">
    <location>
        <begin position="52"/>
        <end position="72"/>
    </location>
</feature>
<name>A0A1I5AAT5_CHROL</name>
<dbReference type="AlphaFoldDB" id="A0A1I5AAT5"/>
<dbReference type="OrthoDB" id="9808690at2"/>
<protein>
    <recommendedName>
        <fullName evidence="2">DUF1648 domain-containing protein</fullName>
    </recommendedName>
</protein>
<organism evidence="3 4">
    <name type="scientific">Chryseobacterium oleae</name>
    <dbReference type="NCBI Taxonomy" id="491207"/>
    <lineage>
        <taxon>Bacteria</taxon>
        <taxon>Pseudomonadati</taxon>
        <taxon>Bacteroidota</taxon>
        <taxon>Flavobacteriia</taxon>
        <taxon>Flavobacteriales</taxon>
        <taxon>Weeksellaceae</taxon>
        <taxon>Chryseobacterium group</taxon>
        <taxon>Chryseobacterium</taxon>
    </lineage>
</organism>
<dbReference type="InterPro" id="IPR012867">
    <property type="entry name" value="DUF1648"/>
</dbReference>
<feature type="transmembrane region" description="Helical" evidence="1">
    <location>
        <begin position="92"/>
        <end position="112"/>
    </location>
</feature>
<keyword evidence="4" id="KW-1185">Reference proteome</keyword>
<feature type="transmembrane region" description="Helical" evidence="1">
    <location>
        <begin position="133"/>
        <end position="154"/>
    </location>
</feature>
<sequence>MENIIFTAFDIFNFGLLVFFWWFTLKHYKTLPKRIPVHFDFDGKADNFGSKIYSFFTPVIGTVLFCLFAYALRHPETANFPVEITDQNRDAQFLIMETFLRCLFVLIMLIFMNGQDYMFRYSFDENVKPRIPLSTAILSVIGSLIVVFILVAIFK</sequence>
<accession>A0A1I5AAT5</accession>
<evidence type="ECO:0000256" key="1">
    <source>
        <dbReference type="SAM" id="Phobius"/>
    </source>
</evidence>
<feature type="transmembrane region" description="Helical" evidence="1">
    <location>
        <begin position="6"/>
        <end position="25"/>
    </location>
</feature>
<keyword evidence="1" id="KW-0812">Transmembrane</keyword>
<proteinExistence type="predicted"/>
<dbReference type="Proteomes" id="UP000198769">
    <property type="component" value="Unassembled WGS sequence"/>
</dbReference>
<dbReference type="RefSeq" id="WP_090025687.1">
    <property type="nucleotide sequence ID" value="NZ_FOVD01000005.1"/>
</dbReference>
<reference evidence="4" key="1">
    <citation type="submission" date="2016-10" db="EMBL/GenBank/DDBJ databases">
        <authorList>
            <person name="Varghese N."/>
            <person name="Submissions S."/>
        </authorList>
    </citation>
    <scope>NUCLEOTIDE SEQUENCE [LARGE SCALE GENOMIC DNA]</scope>
    <source>
        <strain evidence="4">DSM 25575</strain>
    </source>
</reference>
<keyword evidence="1" id="KW-1133">Transmembrane helix</keyword>
<keyword evidence="1" id="KW-0472">Membrane</keyword>
<gene>
    <name evidence="3" type="ORF">SAMN05421594_3451</name>
</gene>
<evidence type="ECO:0000259" key="2">
    <source>
        <dbReference type="Pfam" id="PF07853"/>
    </source>
</evidence>
<feature type="domain" description="DUF1648" evidence="2">
    <location>
        <begin position="16"/>
        <end position="61"/>
    </location>
</feature>